<feature type="domain" description="PX" evidence="6">
    <location>
        <begin position="30"/>
        <end position="151"/>
    </location>
</feature>
<evidence type="ECO:0000313" key="8">
    <source>
        <dbReference type="RefSeq" id="XP_023392153.1"/>
    </source>
</evidence>
<dbReference type="GO" id="GO:0000407">
    <property type="term" value="C:phagophore assembly site"/>
    <property type="evidence" value="ECO:0007669"/>
    <property type="project" value="TreeGrafter"/>
</dbReference>
<protein>
    <submittedName>
        <fullName evidence="8">Sorting nexin-7 isoform X2</fullName>
    </submittedName>
</protein>
<dbReference type="CDD" id="cd07284">
    <property type="entry name" value="PX_SNX7"/>
    <property type="match status" value="1"/>
</dbReference>
<gene>
    <name evidence="8" type="primary">SNX7</name>
</gene>
<dbReference type="GO" id="GO:0032456">
    <property type="term" value="P:endocytic recycling"/>
    <property type="evidence" value="ECO:0007669"/>
    <property type="project" value="TreeGrafter"/>
</dbReference>
<dbReference type="Gene3D" id="3.30.1520.10">
    <property type="entry name" value="Phox-like domain"/>
    <property type="match status" value="1"/>
</dbReference>
<keyword evidence="3" id="KW-0813">Transport</keyword>
<sequence length="362" mass="42149">MDMNSFSPMMPTSPLSMINQVKFEDEPDLKDLFITVDEPESHVTTIETFITYRIITKTSRGEFDSSDFEVRRRYQDFLWLKGKLEEAHPTLIIPPLPEKFIVRGMVERFNDDFIETRRKALQKFLNRIADHPTLTFNEDFKIFLTVQAWELSSHKKQGPGLLSKMGQTVRAVALSMRGVKSRPQQFMEMNDFIEIFSQKINLIDKISQRIYKEERDYFDEMREYGPIHILWSASEDDLADTLSGVASCIDTCCKATEKRMSGLSEALLPVVHEYVLYSEILMGVMKRRDQIQAELDSKVEALTYKKADADLLTEEIGKLEDKVECANNALKADWERWKQNMQNDIKSAFADMAEENIHYYEQ</sequence>
<dbReference type="GO" id="GO:0031901">
    <property type="term" value="C:early endosome membrane"/>
    <property type="evidence" value="ECO:0007669"/>
    <property type="project" value="UniProtKB-SubCell"/>
</dbReference>
<dbReference type="Pfam" id="PF00787">
    <property type="entry name" value="PX"/>
    <property type="match status" value="1"/>
</dbReference>
<dbReference type="GO" id="GO:0015031">
    <property type="term" value="P:protein transport"/>
    <property type="evidence" value="ECO:0007669"/>
    <property type="project" value="UniProtKB-KW"/>
</dbReference>
<dbReference type="SMART" id="SM00312">
    <property type="entry name" value="PX"/>
    <property type="match status" value="1"/>
</dbReference>
<accession>A0A6P6CXW4</accession>
<keyword evidence="4" id="KW-0653">Protein transport</keyword>
<dbReference type="RefSeq" id="XP_023392153.1">
    <property type="nucleotide sequence ID" value="XM_023536385.1"/>
</dbReference>
<evidence type="ECO:0000313" key="7">
    <source>
        <dbReference type="Proteomes" id="UP000515202"/>
    </source>
</evidence>
<dbReference type="InterPro" id="IPR036871">
    <property type="entry name" value="PX_dom_sf"/>
</dbReference>
<reference evidence="8" key="1">
    <citation type="submission" date="2025-08" db="UniProtKB">
        <authorList>
            <consortium name="RefSeq"/>
        </authorList>
    </citation>
    <scope>IDENTIFICATION</scope>
    <source>
        <tissue evidence="8">Kidney</tissue>
    </source>
</reference>
<dbReference type="Gene3D" id="1.20.1270.60">
    <property type="entry name" value="Arfaptin homology (AH) domain/BAR domain"/>
    <property type="match status" value="1"/>
</dbReference>
<dbReference type="InterPro" id="IPR001683">
    <property type="entry name" value="PX_dom"/>
</dbReference>
<dbReference type="SUPFAM" id="SSF64268">
    <property type="entry name" value="PX domain"/>
    <property type="match status" value="1"/>
</dbReference>
<evidence type="ECO:0000256" key="2">
    <source>
        <dbReference type="ARBA" id="ARBA00010883"/>
    </source>
</evidence>
<evidence type="ECO:0000256" key="4">
    <source>
        <dbReference type="ARBA" id="ARBA00022927"/>
    </source>
</evidence>
<dbReference type="PROSITE" id="PS50195">
    <property type="entry name" value="PX"/>
    <property type="match status" value="1"/>
</dbReference>
<dbReference type="GeneID" id="105297728"/>
<proteinExistence type="inferred from homology"/>
<comment type="subcellular location">
    <subcellularLocation>
        <location evidence="1">Early endosome membrane</location>
        <topology evidence="1">Peripheral membrane protein</topology>
        <orientation evidence="1">Cytoplasmic side</orientation>
    </subcellularLocation>
</comment>
<dbReference type="GO" id="GO:0061709">
    <property type="term" value="P:reticulophagy"/>
    <property type="evidence" value="ECO:0007669"/>
    <property type="project" value="TreeGrafter"/>
</dbReference>
<organism evidence="7 8">
    <name type="scientific">Pteropus vampyrus</name>
    <name type="common">Large flying fox</name>
    <dbReference type="NCBI Taxonomy" id="132908"/>
    <lineage>
        <taxon>Eukaryota</taxon>
        <taxon>Metazoa</taxon>
        <taxon>Chordata</taxon>
        <taxon>Craniata</taxon>
        <taxon>Vertebrata</taxon>
        <taxon>Euteleostomi</taxon>
        <taxon>Mammalia</taxon>
        <taxon>Eutheria</taxon>
        <taxon>Laurasiatheria</taxon>
        <taxon>Chiroptera</taxon>
        <taxon>Yinpterochiroptera</taxon>
        <taxon>Pteropodoidea</taxon>
        <taxon>Pteropodidae</taxon>
        <taxon>Pteropodinae</taxon>
        <taxon>Pteropus</taxon>
    </lineage>
</organism>
<dbReference type="GO" id="GO:0034727">
    <property type="term" value="P:piecemeal microautophagy of the nucleus"/>
    <property type="evidence" value="ECO:0007669"/>
    <property type="project" value="TreeGrafter"/>
</dbReference>
<dbReference type="Proteomes" id="UP000515202">
    <property type="component" value="Unplaced"/>
</dbReference>
<dbReference type="InterPro" id="IPR042130">
    <property type="entry name" value="PX_SNX7"/>
</dbReference>
<dbReference type="CTD" id="51375"/>
<evidence type="ECO:0000256" key="1">
    <source>
        <dbReference type="ARBA" id="ARBA00004469"/>
    </source>
</evidence>
<dbReference type="GO" id="GO:0035091">
    <property type="term" value="F:phosphatidylinositol binding"/>
    <property type="evidence" value="ECO:0007669"/>
    <property type="project" value="InterPro"/>
</dbReference>
<evidence type="ECO:0000256" key="5">
    <source>
        <dbReference type="ARBA" id="ARBA00038663"/>
    </source>
</evidence>
<dbReference type="AlphaFoldDB" id="A0A6P6CXW4"/>
<evidence type="ECO:0000259" key="6">
    <source>
        <dbReference type="PROSITE" id="PS50195"/>
    </source>
</evidence>
<dbReference type="PANTHER" id="PTHR45949:SF3">
    <property type="entry name" value="SORTING NEXIN-7"/>
    <property type="match status" value="1"/>
</dbReference>
<evidence type="ECO:0000256" key="3">
    <source>
        <dbReference type="ARBA" id="ARBA00022448"/>
    </source>
</evidence>
<keyword evidence="7" id="KW-1185">Reference proteome</keyword>
<comment type="subunit">
    <text evidence="5">Heterodimer; heterodimerizes with SNX4.</text>
</comment>
<dbReference type="InterPro" id="IPR027267">
    <property type="entry name" value="AH/BAR_dom_sf"/>
</dbReference>
<dbReference type="PANTHER" id="PTHR45949">
    <property type="entry name" value="SORTING NEXIN-4"/>
    <property type="match status" value="1"/>
</dbReference>
<comment type="similarity">
    <text evidence="2">Belongs to the sorting nexin family.</text>
</comment>
<dbReference type="GO" id="GO:0000422">
    <property type="term" value="P:autophagy of mitochondrion"/>
    <property type="evidence" value="ECO:0007669"/>
    <property type="project" value="TreeGrafter"/>
</dbReference>
<name>A0A6P6CXW4_PTEVA</name>